<reference evidence="3" key="1">
    <citation type="journal article" date="2020" name="Stud. Mycol.">
        <title>101 Dothideomycetes genomes: a test case for predicting lifestyles and emergence of pathogens.</title>
        <authorList>
            <person name="Haridas S."/>
            <person name="Albert R."/>
            <person name="Binder M."/>
            <person name="Bloem J."/>
            <person name="Labutti K."/>
            <person name="Salamov A."/>
            <person name="Andreopoulos B."/>
            <person name="Baker S."/>
            <person name="Barry K."/>
            <person name="Bills G."/>
            <person name="Bluhm B."/>
            <person name="Cannon C."/>
            <person name="Castanera R."/>
            <person name="Culley D."/>
            <person name="Daum C."/>
            <person name="Ezra D."/>
            <person name="Gonzalez J."/>
            <person name="Henrissat B."/>
            <person name="Kuo A."/>
            <person name="Liang C."/>
            <person name="Lipzen A."/>
            <person name="Lutzoni F."/>
            <person name="Magnuson J."/>
            <person name="Mondo S."/>
            <person name="Nolan M."/>
            <person name="Ohm R."/>
            <person name="Pangilinan J."/>
            <person name="Park H.-J."/>
            <person name="Ramirez L."/>
            <person name="Alfaro M."/>
            <person name="Sun H."/>
            <person name="Tritt A."/>
            <person name="Yoshinaga Y."/>
            <person name="Zwiers L.-H."/>
            <person name="Turgeon B."/>
            <person name="Goodwin S."/>
            <person name="Spatafora J."/>
            <person name="Crous P."/>
            <person name="Grigoriev I."/>
        </authorList>
    </citation>
    <scope>NUCLEOTIDE SEQUENCE</scope>
    <source>
        <strain evidence="3">CBS 183.55</strain>
    </source>
</reference>
<organism evidence="3 4">
    <name type="scientific">Didymella exigua CBS 183.55</name>
    <dbReference type="NCBI Taxonomy" id="1150837"/>
    <lineage>
        <taxon>Eukaryota</taxon>
        <taxon>Fungi</taxon>
        <taxon>Dikarya</taxon>
        <taxon>Ascomycota</taxon>
        <taxon>Pezizomycotina</taxon>
        <taxon>Dothideomycetes</taxon>
        <taxon>Pleosporomycetidae</taxon>
        <taxon>Pleosporales</taxon>
        <taxon>Pleosporineae</taxon>
        <taxon>Didymellaceae</taxon>
        <taxon>Didymella</taxon>
    </lineage>
</organism>
<keyword evidence="4" id="KW-1185">Reference proteome</keyword>
<dbReference type="RefSeq" id="XP_033450176.1">
    <property type="nucleotide sequence ID" value="XM_033591959.1"/>
</dbReference>
<evidence type="ECO:0000313" key="4">
    <source>
        <dbReference type="Proteomes" id="UP000800082"/>
    </source>
</evidence>
<feature type="chain" id="PRO_5025626678" description="DUF7907 domain-containing protein" evidence="1">
    <location>
        <begin position="19"/>
        <end position="214"/>
    </location>
</feature>
<gene>
    <name evidence="3" type="ORF">M421DRAFT_418975</name>
</gene>
<sequence length="214" mass="22944">MKLTTSTTTMLLAASANAQCTTSPPFYNETSKPFSLVLTSDNSTINGSTLSACHTGAALESLCLSRGGGVSNPNPIAAATFNFNTSTDPFTPNATLGTPGILTWTLKTNSIDVPSSVYFNYDPSTDSAIPILTPGSERPQLLAFDDQDRLNVQSSTDWTANPPNSTGTTRAYYRWYACQTYFSGYSYENLAWGLGSEKPQNPTCVSVGVKRVFI</sequence>
<dbReference type="EMBL" id="ML978964">
    <property type="protein sequence ID" value="KAF1929928.1"/>
    <property type="molecule type" value="Genomic_DNA"/>
</dbReference>
<dbReference type="GeneID" id="54349627"/>
<feature type="domain" description="DUF7907" evidence="2">
    <location>
        <begin position="31"/>
        <end position="212"/>
    </location>
</feature>
<dbReference type="InterPro" id="IPR057229">
    <property type="entry name" value="DUF7907"/>
</dbReference>
<evidence type="ECO:0000313" key="3">
    <source>
        <dbReference type="EMBL" id="KAF1929928.1"/>
    </source>
</evidence>
<protein>
    <recommendedName>
        <fullName evidence="2">DUF7907 domain-containing protein</fullName>
    </recommendedName>
</protein>
<evidence type="ECO:0000259" key="2">
    <source>
        <dbReference type="Pfam" id="PF25484"/>
    </source>
</evidence>
<keyword evidence="1" id="KW-0732">Signal</keyword>
<dbReference type="OrthoDB" id="3515453at2759"/>
<dbReference type="Proteomes" id="UP000800082">
    <property type="component" value="Unassembled WGS sequence"/>
</dbReference>
<proteinExistence type="predicted"/>
<dbReference type="AlphaFoldDB" id="A0A6A5RRX5"/>
<evidence type="ECO:0000256" key="1">
    <source>
        <dbReference type="SAM" id="SignalP"/>
    </source>
</evidence>
<name>A0A6A5RRX5_9PLEO</name>
<accession>A0A6A5RRX5</accession>
<feature type="signal peptide" evidence="1">
    <location>
        <begin position="1"/>
        <end position="18"/>
    </location>
</feature>
<dbReference type="Pfam" id="PF25484">
    <property type="entry name" value="DUF7907"/>
    <property type="match status" value="1"/>
</dbReference>